<dbReference type="PANTHER" id="PTHR45614">
    <property type="entry name" value="MYB PROTEIN-RELATED"/>
    <property type="match status" value="1"/>
</dbReference>
<feature type="region of interest" description="Disordered" evidence="7">
    <location>
        <begin position="1"/>
        <end position="56"/>
    </location>
</feature>
<dbReference type="EMBL" id="MN199004">
    <property type="protein sequence ID" value="QIN53280.1"/>
    <property type="molecule type" value="mRNA"/>
</dbReference>
<evidence type="ECO:0000256" key="4">
    <source>
        <dbReference type="ARBA" id="ARBA00023125"/>
    </source>
</evidence>
<name>A0A6G8MUW4_SELML</name>
<dbReference type="PROSITE" id="PS50090">
    <property type="entry name" value="MYB_LIKE"/>
    <property type="match status" value="3"/>
</dbReference>
<dbReference type="InterPro" id="IPR009057">
    <property type="entry name" value="Homeodomain-like_sf"/>
</dbReference>
<evidence type="ECO:0000256" key="5">
    <source>
        <dbReference type="ARBA" id="ARBA00023163"/>
    </source>
</evidence>
<keyword evidence="4" id="KW-0238">DNA-binding</keyword>
<organism evidence="10">
    <name type="scientific">Selaginella moellendorffii</name>
    <name type="common">Spikemoss</name>
    <dbReference type="NCBI Taxonomy" id="88036"/>
    <lineage>
        <taxon>Eukaryota</taxon>
        <taxon>Viridiplantae</taxon>
        <taxon>Streptophyta</taxon>
        <taxon>Embryophyta</taxon>
        <taxon>Tracheophyta</taxon>
        <taxon>Lycopodiopsida</taxon>
        <taxon>Selaginellales</taxon>
        <taxon>Selaginellaceae</taxon>
        <taxon>Selaginella</taxon>
    </lineage>
</organism>
<dbReference type="AlphaFoldDB" id="A0A6G8MUW4"/>
<keyword evidence="2" id="KW-0677">Repeat</keyword>
<feature type="region of interest" description="Disordered" evidence="7">
    <location>
        <begin position="425"/>
        <end position="457"/>
    </location>
</feature>
<evidence type="ECO:0000256" key="3">
    <source>
        <dbReference type="ARBA" id="ARBA00023015"/>
    </source>
</evidence>
<keyword evidence="3" id="KW-0805">Transcription regulation</keyword>
<feature type="region of interest" description="Disordered" evidence="7">
    <location>
        <begin position="286"/>
        <end position="316"/>
    </location>
</feature>
<feature type="domain" description="HTH myb-type" evidence="9">
    <location>
        <begin position="99"/>
        <end position="154"/>
    </location>
</feature>
<feature type="domain" description="Myb-like" evidence="8">
    <location>
        <begin position="47"/>
        <end position="98"/>
    </location>
</feature>
<dbReference type="InterPro" id="IPR001005">
    <property type="entry name" value="SANT/Myb"/>
</dbReference>
<dbReference type="PANTHER" id="PTHR45614:SF232">
    <property type="entry name" value="TRANSCRIPTION FACTOR MYB3R-2"/>
    <property type="match status" value="1"/>
</dbReference>
<dbReference type="SMART" id="SM00717">
    <property type="entry name" value="SANT"/>
    <property type="match status" value="3"/>
</dbReference>
<dbReference type="FunFam" id="1.10.10.60:FF:000010">
    <property type="entry name" value="Transcriptional activator Myb isoform A"/>
    <property type="match status" value="1"/>
</dbReference>
<feature type="region of interest" description="Disordered" evidence="7">
    <location>
        <begin position="518"/>
        <end position="582"/>
    </location>
</feature>
<dbReference type="InterPro" id="IPR017930">
    <property type="entry name" value="Myb_dom"/>
</dbReference>
<evidence type="ECO:0000256" key="6">
    <source>
        <dbReference type="ARBA" id="ARBA00023242"/>
    </source>
</evidence>
<evidence type="ECO:0000259" key="8">
    <source>
        <dbReference type="PROSITE" id="PS50090"/>
    </source>
</evidence>
<feature type="domain" description="Myb-like" evidence="8">
    <location>
        <begin position="99"/>
        <end position="150"/>
    </location>
</feature>
<dbReference type="Gene3D" id="1.10.10.60">
    <property type="entry name" value="Homeodomain-like"/>
    <property type="match status" value="3"/>
</dbReference>
<keyword evidence="6" id="KW-0539">Nucleus</keyword>
<evidence type="ECO:0000313" key="10">
    <source>
        <dbReference type="EMBL" id="QIN53280.1"/>
    </source>
</evidence>
<dbReference type="FunFam" id="1.10.10.60:FF:000016">
    <property type="entry name" value="Transcriptional activator Myb isoform A"/>
    <property type="match status" value="1"/>
</dbReference>
<reference evidence="10" key="1">
    <citation type="submission" date="2019-07" db="EMBL/GenBank/DDBJ databases">
        <authorList>
            <person name="Jiang C.-K."/>
            <person name="Rao G.-Y."/>
        </authorList>
    </citation>
    <scope>NUCLEOTIDE SEQUENCE</scope>
    <source>
        <strain evidence="10">Chongqing</strain>
    </source>
</reference>
<evidence type="ECO:0000256" key="1">
    <source>
        <dbReference type="ARBA" id="ARBA00004123"/>
    </source>
</evidence>
<dbReference type="SUPFAM" id="SSF46689">
    <property type="entry name" value="Homeodomain-like"/>
    <property type="match status" value="2"/>
</dbReference>
<dbReference type="Pfam" id="PF00249">
    <property type="entry name" value="Myb_DNA-binding"/>
    <property type="match status" value="3"/>
</dbReference>
<feature type="compositionally biased region" description="Polar residues" evidence="7">
    <location>
        <begin position="549"/>
        <end position="559"/>
    </location>
</feature>
<protein>
    <submittedName>
        <fullName evidence="10">R1R2R3-MYB protein</fullName>
    </submittedName>
</protein>
<proteinExistence type="evidence at transcript level"/>
<dbReference type="CDD" id="cd00167">
    <property type="entry name" value="SANT"/>
    <property type="match status" value="3"/>
</dbReference>
<evidence type="ECO:0000259" key="9">
    <source>
        <dbReference type="PROSITE" id="PS51294"/>
    </source>
</evidence>
<evidence type="ECO:0000256" key="7">
    <source>
        <dbReference type="SAM" id="MobiDB-lite"/>
    </source>
</evidence>
<accession>A0A6G8MUW4</accession>
<feature type="domain" description="Myb-like" evidence="8">
    <location>
        <begin position="151"/>
        <end position="201"/>
    </location>
</feature>
<sequence length="773" mass="84237">MASSKVKGSNSTTDDPPHSSICSSGADTDDDATNQLPPVQGRIGGPTRRSSKGGWTADEDDVLRRAVQCFKSKNWKKIAAFFKNRTDVQCLHRWQKVLNPDLVKGPWTKEEDDRIIELVNKYGAKKWSVIAQNLPGRIGKQCRERWHNHLNPNIKRDAWTQQEDLALIYAHQRYGNKWAEIAKFLPGRTDNSIKNHWNSTMKKKVDPALANDPISKALADYQLQMEAKQAQAVPRPPHPKIPLAPGFDPSLRQKRIASTEPGPISQPPSGLYPTYYLSGECSMDAASQPTTEDLAQSNSLDVSTATEPSAAAYGQDQNMVEHFEPVFSSLNEMKLEESAGEGTTKADASQEITEEQDLLFYEPPRLASSDLPFMNYDLSSAHEEYSPLGVRQMIMPFVNCTTPFTYSPSSFTSPQEKLRSAAKSFGGTPSILRKRPRQLLSPSQAGGGDGAKFAEPRLTDNAGNAASKAEGSAVLLSPPYNVSSKLSSISEANDIGVDEFRRLRQHFQACSADINAECSKGDSEESARGEGEVKSKRGRLGDGGDASSEKQQIQQTSFSDRPLLLDPGESPPPHKAKGKAKLTIKTPSRLGVLGQSTLNSANKCDRFFSGLSPLSKSPWRLDSFLSLGKDGSPSLLQGMNLPMDGGGDDALGIMMHLSEHAATAYSDAEEVLAKVPSSESAVTPIPLRKMRMDENIFSHDSKENMTESDDNAGGTSGSLLSWLLPFQAEICSPNMDLTNLLRGPLAADDTGQAAAAGLLDPFSPSMYLLKEYR</sequence>
<feature type="compositionally biased region" description="Polar residues" evidence="7">
    <location>
        <begin position="286"/>
        <end position="307"/>
    </location>
</feature>
<dbReference type="GO" id="GO:0003677">
    <property type="term" value="F:DNA binding"/>
    <property type="evidence" value="ECO:0007669"/>
    <property type="project" value="UniProtKB-KW"/>
</dbReference>
<dbReference type="InterPro" id="IPR050560">
    <property type="entry name" value="MYB_TF"/>
</dbReference>
<comment type="subcellular location">
    <subcellularLocation>
        <location evidence="1">Nucleus</location>
    </subcellularLocation>
</comment>
<dbReference type="PROSITE" id="PS51294">
    <property type="entry name" value="HTH_MYB"/>
    <property type="match status" value="3"/>
</dbReference>
<feature type="compositionally biased region" description="Polar residues" evidence="7">
    <location>
        <begin position="1"/>
        <end position="26"/>
    </location>
</feature>
<feature type="domain" description="HTH myb-type" evidence="9">
    <location>
        <begin position="52"/>
        <end position="98"/>
    </location>
</feature>
<evidence type="ECO:0000256" key="2">
    <source>
        <dbReference type="ARBA" id="ARBA00022737"/>
    </source>
</evidence>
<dbReference type="GO" id="GO:0005634">
    <property type="term" value="C:nucleus"/>
    <property type="evidence" value="ECO:0007669"/>
    <property type="project" value="UniProtKB-SubCell"/>
</dbReference>
<keyword evidence="5" id="KW-0804">Transcription</keyword>
<feature type="compositionally biased region" description="Basic and acidic residues" evidence="7">
    <location>
        <begin position="519"/>
        <end position="542"/>
    </location>
</feature>
<feature type="domain" description="HTH myb-type" evidence="9">
    <location>
        <begin position="155"/>
        <end position="205"/>
    </location>
</feature>